<evidence type="ECO:0000313" key="6">
    <source>
        <dbReference type="Proteomes" id="UP000019439"/>
    </source>
</evidence>
<keyword evidence="3" id="KW-0238">DNA-binding</keyword>
<dbReference type="InterPro" id="IPR013324">
    <property type="entry name" value="RNA_pol_sigma_r3/r4-like"/>
</dbReference>
<proteinExistence type="inferred from homology"/>
<evidence type="ECO:0000313" key="5">
    <source>
        <dbReference type="EMBL" id="AHK21547.1"/>
    </source>
</evidence>
<evidence type="ECO:0000256" key="2">
    <source>
        <dbReference type="ARBA" id="ARBA00023015"/>
    </source>
</evidence>
<dbReference type="EMBL" id="CP007230">
    <property type="protein sequence ID" value="AHK21547.1"/>
    <property type="molecule type" value="Genomic_DNA"/>
</dbReference>
<organism evidence="5 6">
    <name type="scientific">Yersinia similis</name>
    <dbReference type="NCBI Taxonomy" id="367190"/>
    <lineage>
        <taxon>Bacteria</taxon>
        <taxon>Pseudomonadati</taxon>
        <taxon>Pseudomonadota</taxon>
        <taxon>Gammaproteobacteria</taxon>
        <taxon>Enterobacterales</taxon>
        <taxon>Yersiniaceae</taxon>
        <taxon>Yersinia</taxon>
    </lineage>
</organism>
<keyword evidence="6" id="KW-1185">Reference proteome</keyword>
<dbReference type="GeneID" id="96665929"/>
<dbReference type="SUPFAM" id="SSF88659">
    <property type="entry name" value="Sigma3 and sigma4 domains of RNA polymerase sigma factors"/>
    <property type="match status" value="1"/>
</dbReference>
<comment type="similarity">
    <text evidence="1">Belongs to the phage antitermination Q type 1 family.</text>
</comment>
<evidence type="ECO:0000256" key="3">
    <source>
        <dbReference type="ARBA" id="ARBA00023125"/>
    </source>
</evidence>
<name>A0ABM5Q3Q5_9GAMM</name>
<evidence type="ECO:0000256" key="4">
    <source>
        <dbReference type="ARBA" id="ARBA00023163"/>
    </source>
</evidence>
<gene>
    <name evidence="5" type="ORF">BF17_21465</name>
</gene>
<reference evidence="5 6" key="1">
    <citation type="journal article" date="2014" name="Genome Announc.">
        <title>Genome Sequence of Yersinia similis Y228T, a Member of the Yersinia pseudotuberculosis Complex.</title>
        <authorList>
            <person name="Sprague L.D."/>
            <person name="Neubauer H."/>
        </authorList>
    </citation>
    <scope>NUCLEOTIDE SEQUENCE [LARGE SCALE GENOMIC DNA]</scope>
    <source>
        <strain evidence="5 6">228</strain>
    </source>
</reference>
<dbReference type="InterPro" id="IPR010534">
    <property type="entry name" value="Phage_933W_GpQ"/>
</dbReference>
<sequence>MPAKKILLEKQNKPGRDIQHILELWGAWAANKGGSVYYSPIAAGFKGLLPCTRKSRASCSDDDGLIISSAMNVLKKKNPYLCTLLELYYIKCMPLRAMAGKLGISHNQVSVRLQTAEGFIDGCLAALGVALEMDLCVQHEPVVMQLTGTRE</sequence>
<dbReference type="Proteomes" id="UP000019439">
    <property type="component" value="Chromosome"/>
</dbReference>
<keyword evidence="4" id="KW-0804">Transcription</keyword>
<keyword evidence="2" id="KW-0805">Transcription regulation</keyword>
<evidence type="ECO:0000256" key="1">
    <source>
        <dbReference type="ARBA" id="ARBA00010234"/>
    </source>
</evidence>
<protein>
    <submittedName>
        <fullName evidence="5">Antitermination protein</fullName>
    </submittedName>
</protein>
<dbReference type="Pfam" id="PF06530">
    <property type="entry name" value="Phage_antitermQ"/>
    <property type="match status" value="1"/>
</dbReference>
<accession>A0ABM5Q3Q5</accession>
<dbReference type="RefSeq" id="WP_025384163.1">
    <property type="nucleotide sequence ID" value="NZ_CGBP01000003.1"/>
</dbReference>